<keyword evidence="2" id="KW-1185">Reference proteome</keyword>
<gene>
    <name evidence="1" type="ORF">GQS65_14360</name>
</gene>
<name>A0A6B0GSP2_9EURY</name>
<dbReference type="RefSeq" id="WP_158205326.1">
    <property type="nucleotide sequence ID" value="NZ_WSZK01000024.1"/>
</dbReference>
<comment type="caution">
    <text evidence="1">The sequence shown here is derived from an EMBL/GenBank/DDBJ whole genome shotgun (WGS) entry which is preliminary data.</text>
</comment>
<organism evidence="1 2">
    <name type="scientific">Halomarina oriensis</name>
    <dbReference type="NCBI Taxonomy" id="671145"/>
    <lineage>
        <taxon>Archaea</taxon>
        <taxon>Methanobacteriati</taxon>
        <taxon>Methanobacteriota</taxon>
        <taxon>Stenosarchaea group</taxon>
        <taxon>Halobacteria</taxon>
        <taxon>Halobacteriales</taxon>
        <taxon>Natronomonadaceae</taxon>
        <taxon>Halomarina</taxon>
    </lineage>
</organism>
<evidence type="ECO:0000313" key="2">
    <source>
        <dbReference type="Proteomes" id="UP000451471"/>
    </source>
</evidence>
<evidence type="ECO:0000313" key="1">
    <source>
        <dbReference type="EMBL" id="MWG35653.1"/>
    </source>
</evidence>
<dbReference type="EMBL" id="WSZK01000024">
    <property type="protein sequence ID" value="MWG35653.1"/>
    <property type="molecule type" value="Genomic_DNA"/>
</dbReference>
<sequence>MTTNTQPVSTRAEFEQRIAQLVEDAARNGVDPRGGWATTATEDVRYEALITAVASG</sequence>
<dbReference type="AlphaFoldDB" id="A0A6B0GSP2"/>
<protein>
    <submittedName>
        <fullName evidence="1">Uncharacterized protein</fullName>
    </submittedName>
</protein>
<accession>A0A6B0GSP2</accession>
<proteinExistence type="predicted"/>
<dbReference type="Proteomes" id="UP000451471">
    <property type="component" value="Unassembled WGS sequence"/>
</dbReference>
<reference evidence="1 2" key="1">
    <citation type="submission" date="2019-12" db="EMBL/GenBank/DDBJ databases">
        <title>Halocatena pleomorpha gen. nov. sp. nov., an extremely halophilic archaeon of family Halobacteriaceae isolated from saltpan soil.</title>
        <authorList>
            <person name="Pal Y."/>
            <person name="Verma A."/>
            <person name="Krishnamurthi S."/>
            <person name="Kumar P."/>
        </authorList>
    </citation>
    <scope>NUCLEOTIDE SEQUENCE [LARGE SCALE GENOMIC DNA]</scope>
    <source>
        <strain evidence="1 2">JCM 16495</strain>
    </source>
</reference>